<evidence type="ECO:0000313" key="2">
    <source>
        <dbReference type="Proteomes" id="UP001596282"/>
    </source>
</evidence>
<evidence type="ECO:0000313" key="1">
    <source>
        <dbReference type="EMBL" id="MFC6180049.1"/>
    </source>
</evidence>
<accession>A0ABW1RY03</accession>
<dbReference type="RefSeq" id="WP_263390548.1">
    <property type="nucleotide sequence ID" value="NZ_BJDJ01000006.1"/>
</dbReference>
<protein>
    <submittedName>
        <fullName evidence="1">Uncharacterized protein</fullName>
    </submittedName>
</protein>
<organism evidence="1 2">
    <name type="scientific">Lactiplantibacillus daowaiensis</name>
    <dbReference type="NCBI Taxonomy" id="2559918"/>
    <lineage>
        <taxon>Bacteria</taxon>
        <taxon>Bacillati</taxon>
        <taxon>Bacillota</taxon>
        <taxon>Bacilli</taxon>
        <taxon>Lactobacillales</taxon>
        <taxon>Lactobacillaceae</taxon>
        <taxon>Lactiplantibacillus</taxon>
    </lineage>
</organism>
<gene>
    <name evidence="1" type="ORF">ACFP5Y_02165</name>
</gene>
<name>A0ABW1RY03_9LACO</name>
<dbReference type="Proteomes" id="UP001596282">
    <property type="component" value="Unassembled WGS sequence"/>
</dbReference>
<keyword evidence="2" id="KW-1185">Reference proteome</keyword>
<dbReference type="EMBL" id="JBHSSC010000005">
    <property type="protein sequence ID" value="MFC6180049.1"/>
    <property type="molecule type" value="Genomic_DNA"/>
</dbReference>
<sequence length="40" mass="4597">MKNIFFATLLVVSILIMAYVDYQVIQGTNYPTLSQEEQSQ</sequence>
<reference evidence="2" key="1">
    <citation type="journal article" date="2019" name="Int. J. Syst. Evol. Microbiol.">
        <title>The Global Catalogue of Microorganisms (GCM) 10K type strain sequencing project: providing services to taxonomists for standard genome sequencing and annotation.</title>
        <authorList>
            <consortium name="The Broad Institute Genomics Platform"/>
            <consortium name="The Broad Institute Genome Sequencing Center for Infectious Disease"/>
            <person name="Wu L."/>
            <person name="Ma J."/>
        </authorList>
    </citation>
    <scope>NUCLEOTIDE SEQUENCE [LARGE SCALE GENOMIC DNA]</scope>
    <source>
        <strain evidence="2">CCM 8933</strain>
    </source>
</reference>
<comment type="caution">
    <text evidence="1">The sequence shown here is derived from an EMBL/GenBank/DDBJ whole genome shotgun (WGS) entry which is preliminary data.</text>
</comment>
<proteinExistence type="predicted"/>